<organism evidence="6">
    <name type="scientific">freshwater metagenome</name>
    <dbReference type="NCBI Taxonomy" id="449393"/>
    <lineage>
        <taxon>unclassified sequences</taxon>
        <taxon>metagenomes</taxon>
        <taxon>ecological metagenomes</taxon>
    </lineage>
</organism>
<evidence type="ECO:0000259" key="5">
    <source>
        <dbReference type="Pfam" id="PF12804"/>
    </source>
</evidence>
<proteinExistence type="predicted"/>
<evidence type="ECO:0000313" key="8">
    <source>
        <dbReference type="EMBL" id="CAB5051840.1"/>
    </source>
</evidence>
<evidence type="ECO:0000313" key="7">
    <source>
        <dbReference type="EMBL" id="CAB4882640.1"/>
    </source>
</evidence>
<dbReference type="GO" id="GO:0003977">
    <property type="term" value="F:UDP-N-acetylglucosamine diphosphorylase activity"/>
    <property type="evidence" value="ECO:0007669"/>
    <property type="project" value="UniProtKB-EC"/>
</dbReference>
<dbReference type="AlphaFoldDB" id="A0A6J6T8Y9"/>
<protein>
    <recommendedName>
        <fullName evidence="1">UDP-N-acetylglucosamine diphosphorylase</fullName>
        <ecNumber evidence="1">2.7.7.23</ecNumber>
    </recommendedName>
</protein>
<accession>A0A6J6T8Y9</accession>
<evidence type="ECO:0000256" key="4">
    <source>
        <dbReference type="ARBA" id="ARBA00048493"/>
    </source>
</evidence>
<evidence type="ECO:0000256" key="1">
    <source>
        <dbReference type="ARBA" id="ARBA00012457"/>
    </source>
</evidence>
<evidence type="ECO:0000313" key="6">
    <source>
        <dbReference type="EMBL" id="CAB4743851.1"/>
    </source>
</evidence>
<feature type="domain" description="MobA-like NTP transferase" evidence="5">
    <location>
        <begin position="24"/>
        <end position="178"/>
    </location>
</feature>
<gene>
    <name evidence="6" type="ORF">UFOPK2806_00570</name>
    <name evidence="7" type="ORF">UFOPK3417_01522</name>
    <name evidence="8" type="ORF">UFOPK4306_00104</name>
</gene>
<dbReference type="InterPro" id="IPR029044">
    <property type="entry name" value="Nucleotide-diphossugar_trans"/>
</dbReference>
<reference evidence="6" key="1">
    <citation type="submission" date="2020-05" db="EMBL/GenBank/DDBJ databases">
        <authorList>
            <person name="Chiriac C."/>
            <person name="Salcher M."/>
            <person name="Ghai R."/>
            <person name="Kavagutti S V."/>
        </authorList>
    </citation>
    <scope>NUCLEOTIDE SEQUENCE</scope>
</reference>
<dbReference type="SUPFAM" id="SSF53448">
    <property type="entry name" value="Nucleotide-diphospho-sugar transferases"/>
    <property type="match status" value="1"/>
</dbReference>
<dbReference type="Pfam" id="PF12804">
    <property type="entry name" value="NTP_transf_3"/>
    <property type="match status" value="1"/>
</dbReference>
<keyword evidence="2" id="KW-0808">Transferase</keyword>
<evidence type="ECO:0000256" key="3">
    <source>
        <dbReference type="ARBA" id="ARBA00022695"/>
    </source>
</evidence>
<dbReference type="Gene3D" id="3.90.550.10">
    <property type="entry name" value="Spore Coat Polysaccharide Biosynthesis Protein SpsA, Chain A"/>
    <property type="match status" value="1"/>
</dbReference>
<dbReference type="EMBL" id="CAEZYY010000005">
    <property type="protein sequence ID" value="CAB4743851.1"/>
    <property type="molecule type" value="Genomic_DNA"/>
</dbReference>
<sequence>MYRPPRISPIRHRPRYNPCMPVSAIVLAAGEDSRMRSSRPKPLHLICGRPMVMHVIHALEGVDVERTVVVVGSDAERVTKKVQEQAPVWAGVTFVEQEVRHGSGDATLVGLSAFDSDDLDDTSTVVVLPGDRPLLRARTITDLVRQHEAGDTAATVVTVVRDRPAGFRRVVRAASRQGEGRILRIVEDANASVEEALITECSTSILAFRRDLLAPALRRLRPSQANGEFYLSDVIEELASMGYPIGSMALDDTSEVLDVEDRWQLAMVERELRARTNRMWMLNGVTMFDPRQTFIDVTVDLGRDVTLYPGTILQGRTVIGDGCEIGPNTRLVDCVVGDDATVANSVGMEAEIGRGAEVGPFAYLEAGAAVGESARTGPFYTGRAE</sequence>
<dbReference type="EC" id="2.7.7.23" evidence="1"/>
<dbReference type="EMBL" id="CAFBQP010000003">
    <property type="protein sequence ID" value="CAB5051840.1"/>
    <property type="molecule type" value="Genomic_DNA"/>
</dbReference>
<dbReference type="Gene3D" id="2.160.10.10">
    <property type="entry name" value="Hexapeptide repeat proteins"/>
    <property type="match status" value="1"/>
</dbReference>
<evidence type="ECO:0000256" key="2">
    <source>
        <dbReference type="ARBA" id="ARBA00022679"/>
    </source>
</evidence>
<dbReference type="PANTHER" id="PTHR43584:SF3">
    <property type="entry name" value="BIFUNCTIONAL PROTEIN GLMU"/>
    <property type="match status" value="1"/>
</dbReference>
<dbReference type="EMBL" id="CAFBLR010000173">
    <property type="protein sequence ID" value="CAB4882640.1"/>
    <property type="molecule type" value="Genomic_DNA"/>
</dbReference>
<keyword evidence="3" id="KW-0548">Nucleotidyltransferase</keyword>
<dbReference type="InterPro" id="IPR025877">
    <property type="entry name" value="MobA-like_NTP_Trfase"/>
</dbReference>
<name>A0A6J6T8Y9_9ZZZZ</name>
<dbReference type="InterPro" id="IPR050065">
    <property type="entry name" value="GlmU-like"/>
</dbReference>
<comment type="catalytic activity">
    <reaction evidence="4">
        <text>N-acetyl-alpha-D-glucosamine 1-phosphate + UTP + H(+) = UDP-N-acetyl-alpha-D-glucosamine + diphosphate</text>
        <dbReference type="Rhea" id="RHEA:13509"/>
        <dbReference type="ChEBI" id="CHEBI:15378"/>
        <dbReference type="ChEBI" id="CHEBI:33019"/>
        <dbReference type="ChEBI" id="CHEBI:46398"/>
        <dbReference type="ChEBI" id="CHEBI:57705"/>
        <dbReference type="ChEBI" id="CHEBI:57776"/>
        <dbReference type="EC" id="2.7.7.23"/>
    </reaction>
</comment>
<dbReference type="PANTHER" id="PTHR43584">
    <property type="entry name" value="NUCLEOTIDYL TRANSFERASE"/>
    <property type="match status" value="1"/>
</dbReference>